<protein>
    <submittedName>
        <fullName evidence="1">DUF2339 domain-containing protein</fullName>
    </submittedName>
</protein>
<accession>A0A6L3NIQ1</accession>
<evidence type="ECO:0000313" key="2">
    <source>
        <dbReference type="Proteomes" id="UP000473571"/>
    </source>
</evidence>
<organism evidence="1 2">
    <name type="scientific">Burkholderia territorii</name>
    <dbReference type="NCBI Taxonomy" id="1503055"/>
    <lineage>
        <taxon>Bacteria</taxon>
        <taxon>Pseudomonadati</taxon>
        <taxon>Pseudomonadota</taxon>
        <taxon>Betaproteobacteria</taxon>
        <taxon>Burkholderiales</taxon>
        <taxon>Burkholderiaceae</taxon>
        <taxon>Burkholderia</taxon>
        <taxon>Burkholderia cepacia complex</taxon>
    </lineage>
</organism>
<feature type="non-terminal residue" evidence="1">
    <location>
        <position position="116"/>
    </location>
</feature>
<dbReference type="AlphaFoldDB" id="A0A6L3NIQ1"/>
<reference evidence="1 2" key="1">
    <citation type="submission" date="2019-09" db="EMBL/GenBank/DDBJ databases">
        <title>Draft genome sequences of 48 bacterial type strains from the CCUG.</title>
        <authorList>
            <person name="Tunovic T."/>
            <person name="Pineiro-Iglesias B."/>
            <person name="Unosson C."/>
            <person name="Inganas E."/>
            <person name="Ohlen M."/>
            <person name="Cardew S."/>
            <person name="Jensie-Markopoulos S."/>
            <person name="Salva-Serra F."/>
            <person name="Jaen-Luchoro D."/>
            <person name="Karlsson R."/>
            <person name="Svensson-Stadler L."/>
            <person name="Chun J."/>
            <person name="Moore E."/>
        </authorList>
    </citation>
    <scope>NUCLEOTIDE SEQUENCE [LARGE SCALE GENOMIC DNA]</scope>
    <source>
        <strain evidence="1 2">CCUG 65687</strain>
    </source>
</reference>
<sequence>MNWAFAAIGFIVGGIAALFGDFSAANGTLLGAAIGFGIGHALQQRKRKSGDTIPDAFAMYATPEATQPAHVPLAERVARLEATVDTLTRELDVLRGQLAGAKAGATATGSAAHVPP</sequence>
<gene>
    <name evidence="1" type="ORF">F7R13_09545</name>
</gene>
<proteinExistence type="predicted"/>
<evidence type="ECO:0000313" key="1">
    <source>
        <dbReference type="EMBL" id="KAB0683986.1"/>
    </source>
</evidence>
<comment type="caution">
    <text evidence="1">The sequence shown here is derived from an EMBL/GenBank/DDBJ whole genome shotgun (WGS) entry which is preliminary data.</text>
</comment>
<name>A0A6L3NIQ1_9BURK</name>
<dbReference type="Proteomes" id="UP000473571">
    <property type="component" value="Unassembled WGS sequence"/>
</dbReference>
<dbReference type="EMBL" id="VZOL01000079">
    <property type="protein sequence ID" value="KAB0683986.1"/>
    <property type="molecule type" value="Genomic_DNA"/>
</dbReference>